<keyword evidence="3" id="KW-1185">Reference proteome</keyword>
<reference evidence="3" key="1">
    <citation type="submission" date="2011-03" db="EMBL/GenBank/DDBJ databases">
        <title>Draft genome sequence of Brevundimonas diminuta.</title>
        <authorList>
            <person name="Brown P.J.B."/>
            <person name="Buechlein A."/>
            <person name="Hemmerich C."/>
            <person name="Brun Y.V."/>
        </authorList>
    </citation>
    <scope>NUCLEOTIDE SEQUENCE [LARGE SCALE GENOMIC DNA]</scope>
    <source>
        <strain evidence="3">C19</strain>
    </source>
</reference>
<dbReference type="Gene3D" id="1.10.10.2910">
    <property type="match status" value="1"/>
</dbReference>
<dbReference type="PANTHER" id="PTHR43236">
    <property type="entry name" value="ANTITOXIN HIGA1"/>
    <property type="match status" value="1"/>
</dbReference>
<dbReference type="eggNOG" id="COG3093">
    <property type="taxonomic scope" value="Bacteria"/>
</dbReference>
<gene>
    <name evidence="2" type="ORF">ABI_09560</name>
</gene>
<dbReference type="Proteomes" id="UP000006512">
    <property type="component" value="Unassembled WGS sequence"/>
</dbReference>
<dbReference type="RefSeq" id="WP_006271697.1">
    <property type="nucleotide sequence ID" value="NZ_GL883077.1"/>
</dbReference>
<dbReference type="HOGENOM" id="CLU_055824_0_0_5"/>
<dbReference type="EMBL" id="GL883077">
    <property type="protein sequence ID" value="EGF92519.1"/>
    <property type="molecule type" value="Genomic_DNA"/>
</dbReference>
<dbReference type="Pfam" id="PF06114">
    <property type="entry name" value="Peptidase_M78"/>
    <property type="match status" value="1"/>
</dbReference>
<protein>
    <recommendedName>
        <fullName evidence="1">IrrE N-terminal-like domain-containing protein</fullName>
    </recommendedName>
</protein>
<evidence type="ECO:0000259" key="1">
    <source>
        <dbReference type="Pfam" id="PF06114"/>
    </source>
</evidence>
<dbReference type="STRING" id="715226.ABI_09560"/>
<dbReference type="SUPFAM" id="SSF47413">
    <property type="entry name" value="lambda repressor-like DNA-binding domains"/>
    <property type="match status" value="1"/>
</dbReference>
<dbReference type="AlphaFoldDB" id="F4QGR7"/>
<accession>F4QGR7</accession>
<dbReference type="GO" id="GO:0003677">
    <property type="term" value="F:DNA binding"/>
    <property type="evidence" value="ECO:0007669"/>
    <property type="project" value="InterPro"/>
</dbReference>
<dbReference type="Gene3D" id="1.10.260.40">
    <property type="entry name" value="lambda repressor-like DNA-binding domains"/>
    <property type="match status" value="1"/>
</dbReference>
<evidence type="ECO:0000313" key="2">
    <source>
        <dbReference type="EMBL" id="EGF92519.1"/>
    </source>
</evidence>
<dbReference type="OrthoDB" id="9796786at2"/>
<evidence type="ECO:0000313" key="3">
    <source>
        <dbReference type="Proteomes" id="UP000006512"/>
    </source>
</evidence>
<feature type="domain" description="IrrE N-terminal-like" evidence="1">
    <location>
        <begin position="241"/>
        <end position="325"/>
    </location>
</feature>
<sequence length="357" mass="40643">MFAPGATILDALKAREIELDDFAKRISRSRQTIELLLIGDVEIDREMAIALSDVIGASPKFWLQRQADFAHDRHLVQGDAAEKLKEWMLSFPVADMVKLGWIPSTKSIQEKIKNCLEFFGVNSVDQWEARYSAELKAVAFRSSASLKADIPATIAWIRRGEIEATAAQCDLWDKEKFRSVLPVLRKLSRQKDPAIFIPMLKKIAASCGVAVVISRTPAGCRASGATKFVSAEKAMMMLSFRHRSDDHFWFTVFHEAAHLLLHDTSLLFIENGDEVMEKEEGEADQFAQDFLVSPEDRREFPQIRRDIKAVARFAQRIGVSQGVVLGQLQHLGYVDKKYMNRLKRRYDWDEIERATIL</sequence>
<dbReference type="InterPro" id="IPR052345">
    <property type="entry name" value="Rad_response_metalloprotease"/>
</dbReference>
<proteinExistence type="predicted"/>
<dbReference type="InterPro" id="IPR010359">
    <property type="entry name" value="IrrE_HExxH"/>
</dbReference>
<organism evidence="2 3">
    <name type="scientific">Asticcacaulis biprosthecium C19</name>
    <dbReference type="NCBI Taxonomy" id="715226"/>
    <lineage>
        <taxon>Bacteria</taxon>
        <taxon>Pseudomonadati</taxon>
        <taxon>Pseudomonadota</taxon>
        <taxon>Alphaproteobacteria</taxon>
        <taxon>Caulobacterales</taxon>
        <taxon>Caulobacteraceae</taxon>
        <taxon>Asticcacaulis</taxon>
    </lineage>
</organism>
<dbReference type="PANTHER" id="PTHR43236:SF1">
    <property type="entry name" value="BLL7220 PROTEIN"/>
    <property type="match status" value="1"/>
</dbReference>
<name>F4QGR7_9CAUL</name>
<dbReference type="InterPro" id="IPR010982">
    <property type="entry name" value="Lambda_DNA-bd_dom_sf"/>
</dbReference>